<dbReference type="EMBL" id="JX904434">
    <property type="protein sequence ID" value="AGA18394.1"/>
    <property type="molecule type" value="Genomic_DNA"/>
</dbReference>
<name>S4TEK3_9VIRU</name>
<organism evidence="1">
    <name type="scientific">uncultured marine virus</name>
    <dbReference type="NCBI Taxonomy" id="186617"/>
    <lineage>
        <taxon>Viruses</taxon>
        <taxon>environmental samples</taxon>
    </lineage>
</organism>
<evidence type="ECO:0000313" key="1">
    <source>
        <dbReference type="EMBL" id="AGA18394.1"/>
    </source>
</evidence>
<proteinExistence type="predicted"/>
<sequence>MAYCGHNILNLQMLNPFLNSELNAQLRPNVMEGKRAVPTKSMVNWTVNRNYVRNGLDIVSNGTSAGSLLQPPNIAVNDAQLYQNLPIRCRMIRVTPKLSPGINTQIDPTTDLFVDQLGLAYSPSATAWTVTDNEFARVNTRKYTVLGDTKFTLGPPIAATWACNLIREGSTPDATTWRQDLTIPDKPVLKRVTTNHQLTTKKGGEVYFDTGSAGVTDNGTAGSRREYVFMHFWYESGDGGTVPGEGGATIPNLIAPGKVPDATAIKVHFRVESRFREP</sequence>
<accession>S4TEK3</accession>
<protein>
    <submittedName>
        <fullName evidence="1">Uncharacterized protein</fullName>
    </submittedName>
</protein>
<reference evidence="1" key="1">
    <citation type="journal article" date="2013" name="ISME J.">
        <title>Previously unknown and highly divergent ssDNA viruses populate the oceans.</title>
        <authorList>
            <person name="Labonte J.M."/>
            <person name="Suttle C.A."/>
        </authorList>
    </citation>
    <scope>NUCLEOTIDE SEQUENCE</scope>
</reference>